<keyword evidence="1" id="KW-0479">Metal-binding</keyword>
<organism evidence="4 5">
    <name type="scientific">Apatococcus fuscideae</name>
    <dbReference type="NCBI Taxonomy" id="2026836"/>
    <lineage>
        <taxon>Eukaryota</taxon>
        <taxon>Viridiplantae</taxon>
        <taxon>Chlorophyta</taxon>
        <taxon>core chlorophytes</taxon>
        <taxon>Trebouxiophyceae</taxon>
        <taxon>Chlorellales</taxon>
        <taxon>Chlorellaceae</taxon>
        <taxon>Apatococcus</taxon>
    </lineage>
</organism>
<feature type="domain" description="PDEase" evidence="3">
    <location>
        <begin position="1"/>
        <end position="130"/>
    </location>
</feature>
<evidence type="ECO:0000256" key="2">
    <source>
        <dbReference type="ARBA" id="ARBA00022801"/>
    </source>
</evidence>
<dbReference type="GO" id="GO:0004114">
    <property type="term" value="F:3',5'-cyclic-nucleotide phosphodiesterase activity"/>
    <property type="evidence" value="ECO:0007669"/>
    <property type="project" value="InterPro"/>
</dbReference>
<dbReference type="SUPFAM" id="SSF109604">
    <property type="entry name" value="HD-domain/PDEase-like"/>
    <property type="match status" value="1"/>
</dbReference>
<proteinExistence type="predicted"/>
<dbReference type="InterPro" id="IPR036971">
    <property type="entry name" value="PDEase_catalytic_dom_sf"/>
</dbReference>
<name>A0AAW1SQL9_9CHLO</name>
<dbReference type="Pfam" id="PF00233">
    <property type="entry name" value="PDEase_I"/>
    <property type="match status" value="1"/>
</dbReference>
<dbReference type="InterPro" id="IPR002073">
    <property type="entry name" value="PDEase_catalytic_dom"/>
</dbReference>
<evidence type="ECO:0000313" key="5">
    <source>
        <dbReference type="Proteomes" id="UP001485043"/>
    </source>
</evidence>
<dbReference type="PROSITE" id="PS51845">
    <property type="entry name" value="PDEASE_I_2"/>
    <property type="match status" value="1"/>
</dbReference>
<dbReference type="EMBL" id="JALJOV010001278">
    <property type="protein sequence ID" value="KAK9850632.1"/>
    <property type="molecule type" value="Genomic_DNA"/>
</dbReference>
<keyword evidence="2" id="KW-0378">Hydrolase</keyword>
<gene>
    <name evidence="4" type="ORF">WJX84_010905</name>
</gene>
<sequence length="134" mass="14996">MATLEANSVTCQQDELGIKTQDKLLIAQTALKLADLGHLAAVPHVHPRWVDRLTEEFYQQGDKESARGMKVSPLMDRHQEGGLAKSQVGFFEICAMPMFKSYVQLCPAAQPMMDAVKANYNRWHGMQHPPADMT</sequence>
<accession>A0AAW1SQL9</accession>
<reference evidence="4 5" key="1">
    <citation type="journal article" date="2024" name="Nat. Commun.">
        <title>Phylogenomics reveals the evolutionary origins of lichenization in chlorophyte algae.</title>
        <authorList>
            <person name="Puginier C."/>
            <person name="Libourel C."/>
            <person name="Otte J."/>
            <person name="Skaloud P."/>
            <person name="Haon M."/>
            <person name="Grisel S."/>
            <person name="Petersen M."/>
            <person name="Berrin J.G."/>
            <person name="Delaux P.M."/>
            <person name="Dal Grande F."/>
            <person name="Keller J."/>
        </authorList>
    </citation>
    <scope>NUCLEOTIDE SEQUENCE [LARGE SCALE GENOMIC DNA]</scope>
    <source>
        <strain evidence="4 5">SAG 2523</strain>
    </source>
</reference>
<keyword evidence="5" id="KW-1185">Reference proteome</keyword>
<comment type="caution">
    <text evidence="4">The sequence shown here is derived from an EMBL/GenBank/DDBJ whole genome shotgun (WGS) entry which is preliminary data.</text>
</comment>
<evidence type="ECO:0000256" key="1">
    <source>
        <dbReference type="ARBA" id="ARBA00022723"/>
    </source>
</evidence>
<dbReference type="GO" id="GO:0007165">
    <property type="term" value="P:signal transduction"/>
    <property type="evidence" value="ECO:0007669"/>
    <property type="project" value="InterPro"/>
</dbReference>
<dbReference type="GO" id="GO:0046872">
    <property type="term" value="F:metal ion binding"/>
    <property type="evidence" value="ECO:0007669"/>
    <property type="project" value="UniProtKB-KW"/>
</dbReference>
<protein>
    <recommendedName>
        <fullName evidence="3">PDEase domain-containing protein</fullName>
    </recommendedName>
</protein>
<evidence type="ECO:0000313" key="4">
    <source>
        <dbReference type="EMBL" id="KAK9850632.1"/>
    </source>
</evidence>
<dbReference type="Gene3D" id="1.10.1300.10">
    <property type="entry name" value="3'5'-cyclic nucleotide phosphodiesterase, catalytic domain"/>
    <property type="match status" value="1"/>
</dbReference>
<dbReference type="AlphaFoldDB" id="A0AAW1SQL9"/>
<evidence type="ECO:0000259" key="3">
    <source>
        <dbReference type="PROSITE" id="PS51845"/>
    </source>
</evidence>
<dbReference type="PANTHER" id="PTHR11347">
    <property type="entry name" value="CYCLIC NUCLEOTIDE PHOSPHODIESTERASE"/>
    <property type="match status" value="1"/>
</dbReference>
<dbReference type="Proteomes" id="UP001485043">
    <property type="component" value="Unassembled WGS sequence"/>
</dbReference>